<dbReference type="InterPro" id="IPR013783">
    <property type="entry name" value="Ig-like_fold"/>
</dbReference>
<dbReference type="PRINTS" id="PR00169">
    <property type="entry name" value="KCHANNEL"/>
</dbReference>
<dbReference type="GO" id="GO:0043235">
    <property type="term" value="C:receptor complex"/>
    <property type="evidence" value="ECO:0007669"/>
    <property type="project" value="TreeGrafter"/>
</dbReference>
<protein>
    <recommendedName>
        <fullName evidence="7">Fibronectin type-III domain-containing protein</fullName>
    </recommendedName>
</protein>
<dbReference type="PANTHER" id="PTHR23036:SF151">
    <property type="entry name" value="FIBRONECTIN TYPE-III DOMAIN-CONTAINING PROTEIN"/>
    <property type="match status" value="1"/>
</dbReference>
<dbReference type="PANTHER" id="PTHR23036">
    <property type="entry name" value="CYTOKINE RECEPTOR"/>
    <property type="match status" value="1"/>
</dbReference>
<sequence length="967" mass="108509">MNGIILSYHVKYRRRDKPDDSASIVIVNSTEVQVELNGLGKYKEYSIQVAGSTVVGLGNYSEPDFVRTNQDVPDEPPADITAKGTEPTVLRVHWSPVPDEDINGIGIGYKLALFNTSGENMRNYTLNASLLSLEITGLEIWTNYSIRMVAFTVVGEGPWSNFIRGTTDEEAPFKSPANLTGQAKSSTSIFVQWSSLVLPNLRGILRGYTVYYKEAPSSVHPSMLKNVSVDISVTDVELTDLYKFTEFHIWVTSFTTREGLPSNSIFLTSQEDSPDRPPLYIIYSAPSSTSLFVEWGSIPPRFENGIIRGFKVHLHEIPFNGTVEEMEVEPLLHWIILDNLKKFTAYSIQVRAFTTEGYGPGNNLTARTSQDVPTRPPASITTASHVSLTTIPVAWQPIDPEYINGILIGYKIRYQAVAVGEETVENEPIREQIVPKSTLSLVLNNLEVFTLYRIDVLGFTNIGDGPSATDYAETCRCHKRLTTSWYEFRPYVRASKENLLSGLIPPILDKLTVTCCETCQSHGKSYVDMNSNGFNESAELPSLRALRSNIGNPTDFLFPMYGFKDQTHFAEQFGYQGIVESPGMAYIVNTNSQDDMPKTILVNIVSCWPVVMLAMAFTYLAGILVWTVESRCNPDFPPSFVEGLPEGFYWSFVSMTTVGYGDRSPMSVVGRFFAIIVILSGLIIFGLVTSVMTTAITTATMETESSLYGAKVAAIKGSPEYRMAVRKNARLDEDHEYHTFDDIYIALNERQVIGALIDTYSAGSSKDLFEQENLRVNKILDYSATYGVVMGNEAKKLRRCFKHYTEKVLASEIAHHIQNNTEQLQEPAESLAVERSTGLFDSRTALFKKSLLVSGSLLTLFLLSGITWEIIRFIRARSKIHPSAIRQKLEIMGEMKAMVETLNKNIRVIHVNLARRHYRERQKLLKTHIQEPKIEFQSIAEISSQELANTFDSNSRFQEEREHEADC</sequence>
<dbReference type="InterPro" id="IPR003961">
    <property type="entry name" value="FN3_dom"/>
</dbReference>
<accession>A0A3M6UIV5</accession>
<dbReference type="AlphaFoldDB" id="A0A3M6UIV5"/>
<feature type="transmembrane region" description="Helical" evidence="6">
    <location>
        <begin position="600"/>
        <end position="626"/>
    </location>
</feature>
<dbReference type="Gene3D" id="1.10.287.70">
    <property type="match status" value="1"/>
</dbReference>
<dbReference type="InterPro" id="IPR050379">
    <property type="entry name" value="Type-I_Cytokine_Rcpt"/>
</dbReference>
<keyword evidence="5" id="KW-0325">Glycoprotein</keyword>
<dbReference type="Pfam" id="PF07885">
    <property type="entry name" value="Ion_trans_2"/>
    <property type="match status" value="1"/>
</dbReference>
<feature type="domain" description="Fibronectin type-III" evidence="7">
    <location>
        <begin position="76"/>
        <end position="170"/>
    </location>
</feature>
<dbReference type="InterPro" id="IPR013099">
    <property type="entry name" value="K_chnl_dom"/>
</dbReference>
<feature type="domain" description="Fibronectin type-III" evidence="7">
    <location>
        <begin position="1"/>
        <end position="71"/>
    </location>
</feature>
<feature type="domain" description="Fibronectin type-III" evidence="7">
    <location>
        <begin position="175"/>
        <end position="272"/>
    </location>
</feature>
<evidence type="ECO:0000313" key="8">
    <source>
        <dbReference type="EMBL" id="RMX53474.1"/>
    </source>
</evidence>
<evidence type="ECO:0000256" key="4">
    <source>
        <dbReference type="ARBA" id="ARBA00023170"/>
    </source>
</evidence>
<dbReference type="OrthoDB" id="5978609at2759"/>
<reference evidence="8 9" key="1">
    <citation type="journal article" date="2018" name="Sci. Rep.">
        <title>Comparative analysis of the Pocillopora damicornis genome highlights role of immune system in coral evolution.</title>
        <authorList>
            <person name="Cunning R."/>
            <person name="Bay R.A."/>
            <person name="Gillette P."/>
            <person name="Baker A.C."/>
            <person name="Traylor-Knowles N."/>
        </authorList>
    </citation>
    <scope>NUCLEOTIDE SEQUENCE [LARGE SCALE GENOMIC DNA]</scope>
    <source>
        <strain evidence="8">RSMAS</strain>
        <tissue evidence="8">Whole animal</tissue>
    </source>
</reference>
<keyword evidence="6" id="KW-0812">Transmembrane</keyword>
<name>A0A3M6UIV5_POCDA</name>
<evidence type="ECO:0000259" key="7">
    <source>
        <dbReference type="PROSITE" id="PS50853"/>
    </source>
</evidence>
<comment type="caution">
    <text evidence="8">The sequence shown here is derived from an EMBL/GenBank/DDBJ whole genome shotgun (WGS) entry which is preliminary data.</text>
</comment>
<dbReference type="FunFam" id="2.60.40.10:FF:000028">
    <property type="entry name" value="Neuronal cell adhesion molecule"/>
    <property type="match status" value="1"/>
</dbReference>
<dbReference type="PROSITE" id="PS50853">
    <property type="entry name" value="FN3"/>
    <property type="match status" value="5"/>
</dbReference>
<dbReference type="InterPro" id="IPR036116">
    <property type="entry name" value="FN3_sf"/>
</dbReference>
<evidence type="ECO:0000313" key="9">
    <source>
        <dbReference type="Proteomes" id="UP000275408"/>
    </source>
</evidence>
<keyword evidence="2" id="KW-0677">Repeat</keyword>
<dbReference type="SUPFAM" id="SSF49265">
    <property type="entry name" value="Fibronectin type III"/>
    <property type="match status" value="3"/>
</dbReference>
<dbReference type="SUPFAM" id="SSF81324">
    <property type="entry name" value="Voltage-gated potassium channels"/>
    <property type="match status" value="1"/>
</dbReference>
<feature type="domain" description="Fibronectin type-III" evidence="7">
    <location>
        <begin position="277"/>
        <end position="372"/>
    </location>
</feature>
<keyword evidence="9" id="KW-1185">Reference proteome</keyword>
<dbReference type="Proteomes" id="UP000275408">
    <property type="component" value="Unassembled WGS sequence"/>
</dbReference>
<proteinExistence type="predicted"/>
<evidence type="ECO:0000256" key="1">
    <source>
        <dbReference type="ARBA" id="ARBA00022729"/>
    </source>
</evidence>
<keyword evidence="6" id="KW-1133">Transmembrane helix</keyword>
<organism evidence="8 9">
    <name type="scientific">Pocillopora damicornis</name>
    <name type="common">Cauliflower coral</name>
    <name type="synonym">Millepora damicornis</name>
    <dbReference type="NCBI Taxonomy" id="46731"/>
    <lineage>
        <taxon>Eukaryota</taxon>
        <taxon>Metazoa</taxon>
        <taxon>Cnidaria</taxon>
        <taxon>Anthozoa</taxon>
        <taxon>Hexacorallia</taxon>
        <taxon>Scleractinia</taxon>
        <taxon>Astrocoeniina</taxon>
        <taxon>Pocilloporidae</taxon>
        <taxon>Pocillopora</taxon>
    </lineage>
</organism>
<dbReference type="GO" id="GO:0004896">
    <property type="term" value="F:cytokine receptor activity"/>
    <property type="evidence" value="ECO:0007669"/>
    <property type="project" value="TreeGrafter"/>
</dbReference>
<dbReference type="CDD" id="cd00063">
    <property type="entry name" value="FN3"/>
    <property type="match status" value="5"/>
</dbReference>
<gene>
    <name evidence="8" type="ORF">pdam_00017069</name>
</gene>
<keyword evidence="4" id="KW-0675">Receptor</keyword>
<keyword evidence="6" id="KW-0472">Membrane</keyword>
<dbReference type="SMART" id="SM00060">
    <property type="entry name" value="FN3"/>
    <property type="match status" value="4"/>
</dbReference>
<dbReference type="STRING" id="46731.A0A3M6UIV5"/>
<dbReference type="EMBL" id="RCHS01001428">
    <property type="protein sequence ID" value="RMX53474.1"/>
    <property type="molecule type" value="Genomic_DNA"/>
</dbReference>
<evidence type="ECO:0000256" key="3">
    <source>
        <dbReference type="ARBA" id="ARBA00023157"/>
    </source>
</evidence>
<dbReference type="GO" id="GO:0009897">
    <property type="term" value="C:external side of plasma membrane"/>
    <property type="evidence" value="ECO:0007669"/>
    <property type="project" value="TreeGrafter"/>
</dbReference>
<dbReference type="Gene3D" id="2.60.40.10">
    <property type="entry name" value="Immunoglobulins"/>
    <property type="match status" value="5"/>
</dbReference>
<feature type="domain" description="Fibronectin type-III" evidence="7">
    <location>
        <begin position="376"/>
        <end position="480"/>
    </location>
</feature>
<dbReference type="GO" id="GO:0019955">
    <property type="term" value="F:cytokine binding"/>
    <property type="evidence" value="ECO:0007669"/>
    <property type="project" value="TreeGrafter"/>
</dbReference>
<dbReference type="Pfam" id="PF00041">
    <property type="entry name" value="fn3"/>
    <property type="match status" value="3"/>
</dbReference>
<evidence type="ECO:0000256" key="5">
    <source>
        <dbReference type="ARBA" id="ARBA00023180"/>
    </source>
</evidence>
<feature type="transmembrane region" description="Helical" evidence="6">
    <location>
        <begin position="672"/>
        <end position="696"/>
    </location>
</feature>
<keyword evidence="3" id="KW-1015">Disulfide bond</keyword>
<evidence type="ECO:0000256" key="6">
    <source>
        <dbReference type="SAM" id="Phobius"/>
    </source>
</evidence>
<evidence type="ECO:0000256" key="2">
    <source>
        <dbReference type="ARBA" id="ARBA00022737"/>
    </source>
</evidence>
<dbReference type="FunFam" id="2.60.40.10:FF:000360">
    <property type="entry name" value="Sidekick cell adhesion molecule 2"/>
    <property type="match status" value="1"/>
</dbReference>
<keyword evidence="1" id="KW-0732">Signal</keyword>